<accession>A0A3A3G5Z2</accession>
<keyword evidence="2" id="KW-1185">Reference proteome</keyword>
<organism evidence="1 2">
    <name type="scientific">Noviherbaspirillum sedimenti</name>
    <dbReference type="NCBI Taxonomy" id="2320865"/>
    <lineage>
        <taxon>Bacteria</taxon>
        <taxon>Pseudomonadati</taxon>
        <taxon>Pseudomonadota</taxon>
        <taxon>Betaproteobacteria</taxon>
        <taxon>Burkholderiales</taxon>
        <taxon>Oxalobacteraceae</taxon>
        <taxon>Noviherbaspirillum</taxon>
    </lineage>
</organism>
<evidence type="ECO:0008006" key="3">
    <source>
        <dbReference type="Google" id="ProtNLM"/>
    </source>
</evidence>
<comment type="caution">
    <text evidence="1">The sequence shown here is derived from an EMBL/GenBank/DDBJ whole genome shotgun (WGS) entry which is preliminary data.</text>
</comment>
<reference evidence="2" key="1">
    <citation type="submission" date="2018-09" db="EMBL/GenBank/DDBJ databases">
        <authorList>
            <person name="Zhu H."/>
        </authorList>
    </citation>
    <scope>NUCLEOTIDE SEQUENCE [LARGE SCALE GENOMIC DNA]</scope>
    <source>
        <strain evidence="2">K1S02-23</strain>
    </source>
</reference>
<protein>
    <recommendedName>
        <fullName evidence="3">HipA-like C-terminal domain-containing protein</fullName>
    </recommendedName>
</protein>
<evidence type="ECO:0000313" key="1">
    <source>
        <dbReference type="EMBL" id="RJG03943.1"/>
    </source>
</evidence>
<gene>
    <name evidence="1" type="ORF">D3878_22050</name>
</gene>
<sequence length="244" mass="27652">MDEPDLTHCMTQTSLLPIICDRNKPPPQTADADCIAIQSSTERRFLCKSTRRHRNLPATEWICASLARAVDIPVADWAVVQMEGESELMFGSIWEGGGQDWVAALPEVSNKNIFSDAFALDLTVHNVDRNLGNYLYISLAGDIVAKLIDASRAFIYHGLPIPPLPMDDESQTMCARPCWEMYHPYDKARALEVAKKIKYLPLDWMTTTLDGMPSEWMDEGTREALDLWWLAERAERIEAVEHEL</sequence>
<dbReference type="EMBL" id="QYUQ01000002">
    <property type="protein sequence ID" value="RJG03943.1"/>
    <property type="molecule type" value="Genomic_DNA"/>
</dbReference>
<dbReference type="AlphaFoldDB" id="A0A3A3G5Z2"/>
<name>A0A3A3G5Z2_9BURK</name>
<evidence type="ECO:0000313" key="2">
    <source>
        <dbReference type="Proteomes" id="UP000266327"/>
    </source>
</evidence>
<proteinExistence type="predicted"/>
<dbReference type="Proteomes" id="UP000266327">
    <property type="component" value="Unassembled WGS sequence"/>
</dbReference>